<keyword evidence="1" id="KW-0472">Membrane</keyword>
<evidence type="ECO:0000256" key="1">
    <source>
        <dbReference type="SAM" id="Phobius"/>
    </source>
</evidence>
<sequence>MPRLEIGLIGAGTITAITTVVWYVWQIFHMPVEERVDWHNLVQKKGSIWRNGANWLLIVSLVLLVGGYIAGV</sequence>
<gene>
    <name evidence="2" type="ORF">FC91_GL002563</name>
</gene>
<comment type="caution">
    <text evidence="2">The sequence shown here is derived from an EMBL/GenBank/DDBJ whole genome shotgun (WGS) entry which is preliminary data.</text>
</comment>
<dbReference type="RefSeq" id="WP_027827622.1">
    <property type="nucleotide sequence ID" value="NZ_AUEH01000005.1"/>
</dbReference>
<keyword evidence="1" id="KW-1133">Transmembrane helix</keyword>
<name>A0A0R1XAX4_9LACO</name>
<dbReference type="EMBL" id="AZFW01000050">
    <property type="protein sequence ID" value="KRM27354.1"/>
    <property type="molecule type" value="Genomic_DNA"/>
</dbReference>
<feature type="transmembrane region" description="Helical" evidence="1">
    <location>
        <begin position="53"/>
        <end position="71"/>
    </location>
</feature>
<dbReference type="AlphaFoldDB" id="A0A0R1XAX4"/>
<reference evidence="2 3" key="1">
    <citation type="journal article" date="2015" name="Genome Announc.">
        <title>Expanding the biotechnology potential of lactobacilli through comparative genomics of 213 strains and associated genera.</title>
        <authorList>
            <person name="Sun Z."/>
            <person name="Harris H.M."/>
            <person name="McCann A."/>
            <person name="Guo C."/>
            <person name="Argimon S."/>
            <person name="Zhang W."/>
            <person name="Yang X."/>
            <person name="Jeffery I.B."/>
            <person name="Cooney J.C."/>
            <person name="Kagawa T.F."/>
            <person name="Liu W."/>
            <person name="Song Y."/>
            <person name="Salvetti E."/>
            <person name="Wrobel A."/>
            <person name="Rasinkangas P."/>
            <person name="Parkhill J."/>
            <person name="Rea M.C."/>
            <person name="O'Sullivan O."/>
            <person name="Ritari J."/>
            <person name="Douillard F.P."/>
            <person name="Paul Ross R."/>
            <person name="Yang R."/>
            <person name="Briner A.E."/>
            <person name="Felis G.E."/>
            <person name="de Vos W.M."/>
            <person name="Barrangou R."/>
            <person name="Klaenhammer T.R."/>
            <person name="Caufield P.W."/>
            <person name="Cui Y."/>
            <person name="Zhang H."/>
            <person name="O'Toole P.W."/>
        </authorList>
    </citation>
    <scope>NUCLEOTIDE SEQUENCE [LARGE SCALE GENOMIC DNA]</scope>
    <source>
        <strain evidence="2 3">DSM 16991</strain>
    </source>
</reference>
<dbReference type="PATRIC" id="fig|1122147.4.peg.2644"/>
<organism evidence="2 3">
    <name type="scientific">Schleiferilactobacillus harbinensis DSM 16991</name>
    <dbReference type="NCBI Taxonomy" id="1122147"/>
    <lineage>
        <taxon>Bacteria</taxon>
        <taxon>Bacillati</taxon>
        <taxon>Bacillota</taxon>
        <taxon>Bacilli</taxon>
        <taxon>Lactobacillales</taxon>
        <taxon>Lactobacillaceae</taxon>
        <taxon>Schleiferilactobacillus</taxon>
    </lineage>
</organism>
<dbReference type="Proteomes" id="UP000050949">
    <property type="component" value="Unassembled WGS sequence"/>
</dbReference>
<evidence type="ECO:0000313" key="2">
    <source>
        <dbReference type="EMBL" id="KRM27354.1"/>
    </source>
</evidence>
<protein>
    <submittedName>
        <fullName evidence="2">Uncharacterized protein</fullName>
    </submittedName>
</protein>
<keyword evidence="1" id="KW-0812">Transmembrane</keyword>
<feature type="transmembrane region" description="Helical" evidence="1">
    <location>
        <begin position="6"/>
        <end position="25"/>
    </location>
</feature>
<proteinExistence type="predicted"/>
<evidence type="ECO:0000313" key="3">
    <source>
        <dbReference type="Proteomes" id="UP000050949"/>
    </source>
</evidence>
<accession>A0A0R1XAX4</accession>